<feature type="domain" description="ABC transporter" evidence="14">
    <location>
        <begin position="221"/>
        <end position="439"/>
    </location>
</feature>
<dbReference type="Pfam" id="PF00664">
    <property type="entry name" value="ABC_membrane"/>
    <property type="match status" value="3"/>
</dbReference>
<dbReference type="SUPFAM" id="SSF90123">
    <property type="entry name" value="ABC transporter transmembrane region"/>
    <property type="match status" value="2"/>
</dbReference>
<evidence type="ECO:0000259" key="15">
    <source>
        <dbReference type="PROSITE" id="PS50929"/>
    </source>
</evidence>
<evidence type="ECO:0000256" key="13">
    <source>
        <dbReference type="SAM" id="Phobius"/>
    </source>
</evidence>
<keyword evidence="3" id="KW-0813">Transport</keyword>
<evidence type="ECO:0000256" key="6">
    <source>
        <dbReference type="ARBA" id="ARBA00022741"/>
    </source>
</evidence>
<keyword evidence="9 13" id="KW-1133">Transmembrane helix</keyword>
<evidence type="ECO:0000256" key="8">
    <source>
        <dbReference type="ARBA" id="ARBA00022967"/>
    </source>
</evidence>
<evidence type="ECO:0000256" key="3">
    <source>
        <dbReference type="ARBA" id="ARBA00022448"/>
    </source>
</evidence>
<evidence type="ECO:0000313" key="16">
    <source>
        <dbReference type="EMBL" id="KAL0000933.1"/>
    </source>
</evidence>
<dbReference type="FunFam" id="3.40.50.300:FF:000479">
    <property type="entry name" value="Multidrug resistance protein 1A"/>
    <property type="match status" value="1"/>
</dbReference>
<dbReference type="PROSITE" id="PS50893">
    <property type="entry name" value="ABC_TRANSPORTER_2"/>
    <property type="match status" value="2"/>
</dbReference>
<dbReference type="CDD" id="cd03249">
    <property type="entry name" value="ABC_MTABC3_MDL1_MDL2"/>
    <property type="match status" value="1"/>
</dbReference>
<dbReference type="PROSITE" id="PS50929">
    <property type="entry name" value="ABC_TM1F"/>
    <property type="match status" value="2"/>
</dbReference>
<reference evidence="16 17" key="1">
    <citation type="submission" date="2024-01" db="EMBL/GenBank/DDBJ databases">
        <title>A telomere-to-telomere, gap-free genome of sweet tea (Lithocarpus litseifolius).</title>
        <authorList>
            <person name="Zhou J."/>
        </authorList>
    </citation>
    <scope>NUCLEOTIDE SEQUENCE [LARGE SCALE GENOMIC DNA]</scope>
    <source>
        <strain evidence="16">Zhou-2022a</strain>
        <tissue evidence="16">Leaf</tissue>
    </source>
</reference>
<comment type="caution">
    <text evidence="16">The sequence shown here is derived from an EMBL/GenBank/DDBJ whole genome shotgun (WGS) entry which is preliminary data.</text>
</comment>
<proteinExistence type="inferred from homology"/>
<feature type="compositionally biased region" description="Pro residues" evidence="12">
    <location>
        <begin position="1635"/>
        <end position="1645"/>
    </location>
</feature>
<evidence type="ECO:0000259" key="14">
    <source>
        <dbReference type="PROSITE" id="PS50893"/>
    </source>
</evidence>
<keyword evidence="7" id="KW-0067">ATP-binding</keyword>
<comment type="similarity">
    <text evidence="2">Belongs to the ABC transporter superfamily. ABCB family. Multidrug resistance exporter (TC 3.A.1.201) subfamily.</text>
</comment>
<dbReference type="InterPro" id="IPR003593">
    <property type="entry name" value="AAA+_ATPase"/>
</dbReference>
<name>A0AAW2CRR5_9ROSI</name>
<keyword evidence="8" id="KW-1278">Translocase</keyword>
<dbReference type="Pfam" id="PF10536">
    <property type="entry name" value="PMD"/>
    <property type="match status" value="1"/>
</dbReference>
<keyword evidence="17" id="KW-1185">Reference proteome</keyword>
<feature type="region of interest" description="Disordered" evidence="12">
    <location>
        <begin position="1499"/>
        <end position="1645"/>
    </location>
</feature>
<dbReference type="GO" id="GO:0005524">
    <property type="term" value="F:ATP binding"/>
    <property type="evidence" value="ECO:0007669"/>
    <property type="project" value="UniProtKB-KW"/>
</dbReference>
<evidence type="ECO:0000256" key="12">
    <source>
        <dbReference type="SAM" id="MobiDB-lite"/>
    </source>
</evidence>
<feature type="domain" description="ABC transmembrane type-1" evidence="15">
    <location>
        <begin position="32"/>
        <end position="237"/>
    </location>
</feature>
<dbReference type="PROSITE" id="PS00211">
    <property type="entry name" value="ABC_TRANSPORTER_1"/>
    <property type="match status" value="1"/>
</dbReference>
<dbReference type="PANTHER" id="PTHR45136:SF2">
    <property type="entry name" value="ABC TRANSPORTER DOMAIN-CONTAINING PROTEIN"/>
    <property type="match status" value="1"/>
</dbReference>
<comment type="subcellular location">
    <subcellularLocation>
        <location evidence="1">Membrane</location>
        <topology evidence="1">Multi-pass membrane protein</topology>
    </subcellularLocation>
</comment>
<evidence type="ECO:0000313" key="17">
    <source>
        <dbReference type="Proteomes" id="UP001459277"/>
    </source>
</evidence>
<feature type="compositionally biased region" description="Acidic residues" evidence="12">
    <location>
        <begin position="507"/>
        <end position="519"/>
    </location>
</feature>
<keyword evidence="6" id="KW-0547">Nucleotide-binding</keyword>
<dbReference type="InterPro" id="IPR027417">
    <property type="entry name" value="P-loop_NTPase"/>
</dbReference>
<sequence>MGAKDSIFRYADRVDMLFMLFGTLGSIEDGQNPLMMFILGDVINDHGSGKALTNDVVNKHALKLLYAAIGVGFSAFIEGQCWTRTAERQTSRMRMEYLKSVLRRDVGFFDTQTAGTSTTNQIPDCLAYMSTFVFCHISAFILSWRLTLAAIPLSIMFIVPGLVYGKIMIGLIMKMIESYGFAGGIAEQAISSIRTVYSYVGEKETLDRFSRALQTTLEFGIKQGLVKGILLGSMGMIYIGWGFRLGLVRAGKTVGLVGGSGSGKSTVIALLERFYDPIEGEILLDVYKIRRLQLKWLRSQLGLVNQEPVLFATTIKENILFGKEGATIDSVINAAKAANAHDFITKLPDGYETQSTAKRSKILLLDEATSALDAQSERIVQEAIDQASKGRTTIIIAHRLSTIRTANLIMVLQAGRVVESGSHNELMSMNDGEGGEYSKMVQLQQVAMQNEASTTPSSSIEGRSHHKMSIPPSPMSVRSSIHSTPMLNPFSQAYSMGTPYSISMPYDPDDDDDDDDDDNDKYLKTSTYPRASQWRLLKMNTPEWGRAMLGCLGALGSGAVQPINAYGVGSLISFYFLNDESEIKSKSRVLSPIFLGIGIFNFITNVLQHYNYSIMGERLTKRVRENLPEKLMTFEIGWFDQDAIFGASFAYTLGLVLTWRLSLVMIAVQPIVIGSFYARTVLMKSMPEKARKAQKEGSQLASEAVFNHRTITAFSSQKRILCLFGETLKGPRKESIKQSWISGFGLFSTQFFNTASSALAFWYGSSAIQSVLAILYRKSEIDPDNKWGLDIKRRIKGRAELKNVFFAYPSRPDQMIFKGLTLKIDAGQTVALVGQTGSGKSTIIGLIERFYDPDKGSIYIDEQEIKNYNLRILRSHIALVSQEPTLFAGTIRENISYGKEDTTESEIRRAAVHANAHEFLSGMKDGYNTYCREREAQLSGGQKQRMALARAILKNPSILLLDEATTALDSVSENLVLEALEKMMVGRTCVVVAHRLSTIQKADSIAVSRMERLRNKGRIMISLGRGGEYYSLFAKFRSSHGLEVISMEPQMDEEPAIVRPGPKNASLLTHQQNYRSEAIWNGEDLGPLTCRGRSKEMANITMEDNRVIDIIKLVGLEGLFRASSKGIDHCLITALVERWRPETHTFHLPHGEMSITLEDVEVILGLPIDGEVLIRPTAVEGGDWKQLCVELLGFEVPANDNTTLVGQRILISRLVQRIAEPLPHDATEMQIHQYARCYILALIGDKLFMDKSGDRVHLMFLEFLRNLCRPRQYSWGSGCLAWLYRELCRASQKDASQIGGALQLVQYWAWARLPFLCPRIEPLPRSDYGPWPKAPLAFKWVLVPSSKSRPSGMALISYREQLVRMQPGQIMWQPYEADLGRLPAFCVAGRDTWTARVPLVCFCIVETHHPDRVLRQFGLAQERPDHVVYDHRLHRIALILYYPLYNRYIHVSNLIVLVLCPFQIESHLALLAMLPIGSREHNHVQRVLSNVVGLGGVPAPNGEANNGEANNGQENEPTASATSSTSAALLIPLTRGRRATASPSTSVARGRGRPAIASPSTSAARGRGRPATASPSTSVATGRGRRATTRGVVTSPEIPAPIPHASPQPKVHPPIPDASPQFKVPPPMVDASPQPEVPSPTPPSQPSFDLGIPLHLTPPMHPETSSYPPTSFSAPTLPIDTPRTEPMTMIPTPGLYTEHHYPPTSSSSAPLGPLVGIDTIHLDTDVPDEHPPHQPSPPRCRPQRARRALTCGTGGHKIGHKGSSMPDDQPKDDAPQRPPPPKHYTRVKKRKIG</sequence>
<evidence type="ECO:0000256" key="9">
    <source>
        <dbReference type="ARBA" id="ARBA00022989"/>
    </source>
</evidence>
<protein>
    <submittedName>
        <fullName evidence="16">Uncharacterized protein</fullName>
    </submittedName>
</protein>
<dbReference type="Gene3D" id="1.20.1560.10">
    <property type="entry name" value="ABC transporter type 1, transmembrane domain"/>
    <property type="match status" value="4"/>
</dbReference>
<dbReference type="PANTHER" id="PTHR45136">
    <property type="entry name" value="ABC TRANSPORTER DOMAIN-CONTAINING PROTEIN"/>
    <property type="match status" value="1"/>
</dbReference>
<feature type="region of interest" description="Disordered" evidence="12">
    <location>
        <begin position="501"/>
        <end position="524"/>
    </location>
</feature>
<dbReference type="SUPFAM" id="SSF52540">
    <property type="entry name" value="P-loop containing nucleoside triphosphate hydrolases"/>
    <property type="match status" value="2"/>
</dbReference>
<feature type="compositionally biased region" description="Basic and acidic residues" evidence="12">
    <location>
        <begin position="1722"/>
        <end position="1732"/>
    </location>
</feature>
<dbReference type="GO" id="GO:0140359">
    <property type="term" value="F:ABC-type transporter activity"/>
    <property type="evidence" value="ECO:0007669"/>
    <property type="project" value="InterPro"/>
</dbReference>
<evidence type="ECO:0000256" key="5">
    <source>
        <dbReference type="ARBA" id="ARBA00022737"/>
    </source>
</evidence>
<dbReference type="Proteomes" id="UP001459277">
    <property type="component" value="Unassembled WGS sequence"/>
</dbReference>
<evidence type="ECO:0000256" key="1">
    <source>
        <dbReference type="ARBA" id="ARBA00004141"/>
    </source>
</evidence>
<feature type="compositionally biased region" description="Pro residues" evidence="12">
    <location>
        <begin position="1598"/>
        <end position="1628"/>
    </location>
</feature>
<keyword evidence="4 13" id="KW-0812">Transmembrane</keyword>
<evidence type="ECO:0000256" key="2">
    <source>
        <dbReference type="ARBA" id="ARBA00007577"/>
    </source>
</evidence>
<dbReference type="InterPro" id="IPR011527">
    <property type="entry name" value="ABC1_TM_dom"/>
</dbReference>
<dbReference type="InterPro" id="IPR019557">
    <property type="entry name" value="AminoTfrase-like_pln_mobile"/>
</dbReference>
<dbReference type="EMBL" id="JAZDWU010000005">
    <property type="protein sequence ID" value="KAL0000933.1"/>
    <property type="molecule type" value="Genomic_DNA"/>
</dbReference>
<feature type="compositionally biased region" description="Low complexity" evidence="12">
    <location>
        <begin position="1499"/>
        <end position="1528"/>
    </location>
</feature>
<feature type="transmembrane region" description="Helical" evidence="13">
    <location>
        <begin position="150"/>
        <end position="172"/>
    </location>
</feature>
<evidence type="ECO:0000256" key="10">
    <source>
        <dbReference type="ARBA" id="ARBA00023136"/>
    </source>
</evidence>
<dbReference type="CDD" id="cd18577">
    <property type="entry name" value="ABC_6TM_Pgp_ABCB1_D1_like"/>
    <property type="match status" value="1"/>
</dbReference>
<keyword evidence="10 13" id="KW-0472">Membrane</keyword>
<feature type="compositionally biased region" description="Basic residues" evidence="12">
    <location>
        <begin position="1783"/>
        <end position="1793"/>
    </location>
</feature>
<feature type="transmembrane region" description="Helical" evidence="13">
    <location>
        <begin position="125"/>
        <end position="144"/>
    </location>
</feature>
<feature type="region of interest" description="Disordered" evidence="12">
    <location>
        <begin position="1722"/>
        <end position="1793"/>
    </location>
</feature>
<feature type="transmembrane region" description="Helical" evidence="13">
    <location>
        <begin position="589"/>
        <end position="610"/>
    </location>
</feature>
<feature type="transmembrane region" description="Helical" evidence="13">
    <location>
        <begin position="740"/>
        <end position="763"/>
    </location>
</feature>
<evidence type="ECO:0000256" key="11">
    <source>
        <dbReference type="ARBA" id="ARBA00023180"/>
    </source>
</evidence>
<dbReference type="Gene3D" id="3.40.50.300">
    <property type="entry name" value="P-loop containing nucleotide triphosphate hydrolases"/>
    <property type="match status" value="2"/>
</dbReference>
<dbReference type="InterPro" id="IPR036640">
    <property type="entry name" value="ABC1_TM_sf"/>
</dbReference>
<dbReference type="InterPro" id="IPR003439">
    <property type="entry name" value="ABC_transporter-like_ATP-bd"/>
</dbReference>
<organism evidence="16 17">
    <name type="scientific">Lithocarpus litseifolius</name>
    <dbReference type="NCBI Taxonomy" id="425828"/>
    <lineage>
        <taxon>Eukaryota</taxon>
        <taxon>Viridiplantae</taxon>
        <taxon>Streptophyta</taxon>
        <taxon>Embryophyta</taxon>
        <taxon>Tracheophyta</taxon>
        <taxon>Spermatophyta</taxon>
        <taxon>Magnoliopsida</taxon>
        <taxon>eudicotyledons</taxon>
        <taxon>Gunneridae</taxon>
        <taxon>Pentapetalae</taxon>
        <taxon>rosids</taxon>
        <taxon>fabids</taxon>
        <taxon>Fagales</taxon>
        <taxon>Fagaceae</taxon>
        <taxon>Lithocarpus</taxon>
    </lineage>
</organism>
<dbReference type="GO" id="GO:0016887">
    <property type="term" value="F:ATP hydrolysis activity"/>
    <property type="evidence" value="ECO:0007669"/>
    <property type="project" value="InterPro"/>
</dbReference>
<keyword evidence="11" id="KW-0325">Glycoprotein</keyword>
<keyword evidence="5" id="KW-0677">Repeat</keyword>
<dbReference type="Pfam" id="PF00005">
    <property type="entry name" value="ABC_tran"/>
    <property type="match status" value="2"/>
</dbReference>
<feature type="transmembrane region" description="Helical" evidence="13">
    <location>
        <begin position="659"/>
        <end position="682"/>
    </location>
</feature>
<feature type="region of interest" description="Disordered" evidence="12">
    <location>
        <begin position="449"/>
        <end position="480"/>
    </location>
</feature>
<feature type="domain" description="ABC transmembrane type-1" evidence="15">
    <location>
        <begin position="549"/>
        <end position="770"/>
    </location>
</feature>
<dbReference type="CDD" id="cd18578">
    <property type="entry name" value="ABC_6TM_Pgp_ABCB1_D2_like"/>
    <property type="match status" value="1"/>
</dbReference>
<gene>
    <name evidence="16" type="ORF">SO802_014714</name>
</gene>
<feature type="domain" description="ABC transporter" evidence="14">
    <location>
        <begin position="799"/>
        <end position="1035"/>
    </location>
</feature>
<accession>A0AAW2CRR5</accession>
<evidence type="ECO:0000256" key="4">
    <source>
        <dbReference type="ARBA" id="ARBA00022692"/>
    </source>
</evidence>
<dbReference type="SMART" id="SM00382">
    <property type="entry name" value="AAA"/>
    <property type="match status" value="2"/>
</dbReference>
<dbReference type="InterPro" id="IPR017871">
    <property type="entry name" value="ABC_transporter-like_CS"/>
</dbReference>
<dbReference type="GO" id="GO:0016020">
    <property type="term" value="C:membrane"/>
    <property type="evidence" value="ECO:0007669"/>
    <property type="project" value="UniProtKB-SubCell"/>
</dbReference>
<feature type="transmembrane region" description="Helical" evidence="13">
    <location>
        <begin position="547"/>
        <end position="577"/>
    </location>
</feature>
<evidence type="ECO:0000256" key="7">
    <source>
        <dbReference type="ARBA" id="ARBA00022840"/>
    </source>
</evidence>
<feature type="compositionally biased region" description="Polar residues" evidence="12">
    <location>
        <begin position="449"/>
        <end position="461"/>
    </location>
</feature>